<gene>
    <name evidence="1" type="ORF">TTHERM_00610540</name>
</gene>
<protein>
    <submittedName>
        <fullName evidence="1">Uncharacterized protein</fullName>
    </submittedName>
</protein>
<reference evidence="2" key="1">
    <citation type="journal article" date="2006" name="PLoS Biol.">
        <title>Macronuclear genome sequence of the ciliate Tetrahymena thermophila, a model eukaryote.</title>
        <authorList>
            <person name="Eisen J.A."/>
            <person name="Coyne R.S."/>
            <person name="Wu M."/>
            <person name="Wu D."/>
            <person name="Thiagarajan M."/>
            <person name="Wortman J.R."/>
            <person name="Badger J.H."/>
            <person name="Ren Q."/>
            <person name="Amedeo P."/>
            <person name="Jones K.M."/>
            <person name="Tallon L.J."/>
            <person name="Delcher A.L."/>
            <person name="Salzberg S.L."/>
            <person name="Silva J.C."/>
            <person name="Haas B.J."/>
            <person name="Majoros W.H."/>
            <person name="Farzad M."/>
            <person name="Carlton J.M."/>
            <person name="Smith R.K. Jr."/>
            <person name="Garg J."/>
            <person name="Pearlman R.E."/>
            <person name="Karrer K.M."/>
            <person name="Sun L."/>
            <person name="Manning G."/>
            <person name="Elde N.C."/>
            <person name="Turkewitz A.P."/>
            <person name="Asai D.J."/>
            <person name="Wilkes D.E."/>
            <person name="Wang Y."/>
            <person name="Cai H."/>
            <person name="Collins K."/>
            <person name="Stewart B.A."/>
            <person name="Lee S.R."/>
            <person name="Wilamowska K."/>
            <person name="Weinberg Z."/>
            <person name="Ruzzo W.L."/>
            <person name="Wloga D."/>
            <person name="Gaertig J."/>
            <person name="Frankel J."/>
            <person name="Tsao C.-C."/>
            <person name="Gorovsky M.A."/>
            <person name="Keeling P.J."/>
            <person name="Waller R.F."/>
            <person name="Patron N.J."/>
            <person name="Cherry J.M."/>
            <person name="Stover N.A."/>
            <person name="Krieger C.J."/>
            <person name="del Toro C."/>
            <person name="Ryder H.F."/>
            <person name="Williamson S.C."/>
            <person name="Barbeau R.A."/>
            <person name="Hamilton E.P."/>
            <person name="Orias E."/>
        </authorList>
    </citation>
    <scope>NUCLEOTIDE SEQUENCE [LARGE SCALE GENOMIC DNA]</scope>
    <source>
        <strain evidence="2">SB210</strain>
    </source>
</reference>
<evidence type="ECO:0000313" key="1">
    <source>
        <dbReference type="EMBL" id="EAR90351.2"/>
    </source>
</evidence>
<dbReference type="Proteomes" id="UP000009168">
    <property type="component" value="Unassembled WGS sequence"/>
</dbReference>
<name>Q22YD4_TETTS</name>
<organism evidence="1 2">
    <name type="scientific">Tetrahymena thermophila (strain SB210)</name>
    <dbReference type="NCBI Taxonomy" id="312017"/>
    <lineage>
        <taxon>Eukaryota</taxon>
        <taxon>Sar</taxon>
        <taxon>Alveolata</taxon>
        <taxon>Ciliophora</taxon>
        <taxon>Intramacronucleata</taxon>
        <taxon>Oligohymenophorea</taxon>
        <taxon>Hymenostomatida</taxon>
        <taxon>Tetrahymenina</taxon>
        <taxon>Tetrahymenidae</taxon>
        <taxon>Tetrahymena</taxon>
    </lineage>
</organism>
<sequence length="303" mass="36241">MHQSNTQEEIIMNNVLYLAKKNKKSIQSERNLLNKWFQDSIKSYILESIASPLIYQHLNLKSSAQVRAFIHKQTDKNKPKYMSIVEQYFICINQSNQKDSFLQNINKILIDPVDITQIKTHEQNYITNKTVRKQFVCLLILKYFEIFGQLEIPSFYELWNICFPQAIQIKKKRSKFDKYLERNMLKSDIKNQAELNNSLQNSSDFFNNQTSFDFSTSQNHSNQKELPSDFPSSQINNFDQQNLQLSEEELTYQQVLYSQKQPINNRIFEEDSYQQEPMSHFLNFHYSYHNFDQEEEILYNQNI</sequence>
<keyword evidence="2" id="KW-1185">Reference proteome</keyword>
<proteinExistence type="predicted"/>
<dbReference type="RefSeq" id="XP_001010596.2">
    <property type="nucleotide sequence ID" value="XM_001010596.2"/>
</dbReference>
<dbReference type="AlphaFoldDB" id="Q22YD4"/>
<dbReference type="HOGENOM" id="CLU_065921_0_0_1"/>
<dbReference type="EMBL" id="GG662800">
    <property type="protein sequence ID" value="EAR90351.2"/>
    <property type="molecule type" value="Genomic_DNA"/>
</dbReference>
<dbReference type="GeneID" id="7835514"/>
<evidence type="ECO:0000313" key="2">
    <source>
        <dbReference type="Proteomes" id="UP000009168"/>
    </source>
</evidence>
<dbReference type="KEGG" id="tet:TTHERM_00610540"/>
<dbReference type="InParanoid" id="Q22YD4"/>
<accession>Q22YD4</accession>